<dbReference type="Gene3D" id="3.40.1190.20">
    <property type="match status" value="1"/>
</dbReference>
<dbReference type="InterPro" id="IPR004399">
    <property type="entry name" value="HMP/HMP-P_kinase_dom"/>
</dbReference>
<proteinExistence type="predicted"/>
<dbReference type="CDD" id="cd01169">
    <property type="entry name" value="HMPP_kinase"/>
    <property type="match status" value="1"/>
</dbReference>
<dbReference type="Proteomes" id="UP001332243">
    <property type="component" value="Unassembled WGS sequence"/>
</dbReference>
<dbReference type="GO" id="GO:0008902">
    <property type="term" value="F:hydroxymethylpyrimidine kinase activity"/>
    <property type="evidence" value="ECO:0007669"/>
    <property type="project" value="UniProtKB-EC"/>
</dbReference>
<keyword evidence="8" id="KW-0808">Transferase</keyword>
<dbReference type="PANTHER" id="PTHR20858:SF17">
    <property type="entry name" value="HYDROXYMETHYLPYRIMIDINE_PHOSPHOMETHYLPYRIMIDINE KINASE THI20-RELATED"/>
    <property type="match status" value="1"/>
</dbReference>
<dbReference type="PANTHER" id="PTHR20858">
    <property type="entry name" value="PHOSPHOMETHYLPYRIMIDINE KINASE"/>
    <property type="match status" value="1"/>
</dbReference>
<organism evidence="8 9">
    <name type="scientific">Plantactinospora sonchi</name>
    <dbReference type="NCBI Taxonomy" id="1544735"/>
    <lineage>
        <taxon>Bacteria</taxon>
        <taxon>Bacillati</taxon>
        <taxon>Actinomycetota</taxon>
        <taxon>Actinomycetes</taxon>
        <taxon>Micromonosporales</taxon>
        <taxon>Micromonosporaceae</taxon>
        <taxon>Plantactinospora</taxon>
    </lineage>
</organism>
<dbReference type="InterPro" id="IPR013749">
    <property type="entry name" value="PM/HMP-P_kinase-1"/>
</dbReference>
<comment type="catalytic activity">
    <reaction evidence="1">
        <text>4-amino-5-hydroxymethyl-2-methylpyrimidine + ATP = 4-amino-2-methyl-5-(phosphooxymethyl)pyrimidine + ADP + H(+)</text>
        <dbReference type="Rhea" id="RHEA:23096"/>
        <dbReference type="ChEBI" id="CHEBI:15378"/>
        <dbReference type="ChEBI" id="CHEBI:16892"/>
        <dbReference type="ChEBI" id="CHEBI:30616"/>
        <dbReference type="ChEBI" id="CHEBI:58354"/>
        <dbReference type="ChEBI" id="CHEBI:456216"/>
        <dbReference type="EC" id="2.7.1.49"/>
    </reaction>
</comment>
<feature type="domain" description="Pyridoxamine kinase/Phosphomethylpyrimidine kinase" evidence="7">
    <location>
        <begin position="13"/>
        <end position="262"/>
    </location>
</feature>
<dbReference type="SUPFAM" id="SSF53613">
    <property type="entry name" value="Ribokinase-like"/>
    <property type="match status" value="1"/>
</dbReference>
<evidence type="ECO:0000259" key="7">
    <source>
        <dbReference type="Pfam" id="PF08543"/>
    </source>
</evidence>
<dbReference type="GO" id="GO:0008972">
    <property type="term" value="F:phosphomethylpyrimidine kinase activity"/>
    <property type="evidence" value="ECO:0007669"/>
    <property type="project" value="UniProtKB-EC"/>
</dbReference>
<comment type="catalytic activity">
    <reaction evidence="2">
        <text>4-amino-2-methyl-5-(phosphooxymethyl)pyrimidine + ATP = 4-amino-2-methyl-5-(diphosphooxymethyl)pyrimidine + ADP</text>
        <dbReference type="Rhea" id="RHEA:19893"/>
        <dbReference type="ChEBI" id="CHEBI:30616"/>
        <dbReference type="ChEBI" id="CHEBI:57841"/>
        <dbReference type="ChEBI" id="CHEBI:58354"/>
        <dbReference type="ChEBI" id="CHEBI:456216"/>
        <dbReference type="EC" id="2.7.4.7"/>
    </reaction>
</comment>
<dbReference type="EC" id="2.7.4.7" evidence="8"/>
<evidence type="ECO:0000256" key="4">
    <source>
        <dbReference type="ARBA" id="ARBA00004769"/>
    </source>
</evidence>
<evidence type="ECO:0000256" key="2">
    <source>
        <dbReference type="ARBA" id="ARBA00000565"/>
    </source>
</evidence>
<comment type="pathway">
    <text evidence="4">Cofactor biosynthesis; thiamine diphosphate biosynthesis; 4-amino-2-methyl-5-diphosphomethylpyrimidine from 5-amino-1-(5-phospho-D-ribosyl)imidazole: step 3/3.</text>
</comment>
<evidence type="ECO:0000313" key="9">
    <source>
        <dbReference type="Proteomes" id="UP001332243"/>
    </source>
</evidence>
<dbReference type="NCBIfam" id="TIGR00097">
    <property type="entry name" value="HMP-P_kinase"/>
    <property type="match status" value="1"/>
</dbReference>
<evidence type="ECO:0000256" key="5">
    <source>
        <dbReference type="ARBA" id="ARBA00022977"/>
    </source>
</evidence>
<keyword evidence="9" id="KW-1185">Reference proteome</keyword>
<dbReference type="RefSeq" id="WP_331215523.1">
    <property type="nucleotide sequence ID" value="NZ_JAZGQK010000015.1"/>
</dbReference>
<dbReference type="Pfam" id="PF08543">
    <property type="entry name" value="Phos_pyr_kin"/>
    <property type="match status" value="1"/>
</dbReference>
<keyword evidence="8" id="KW-0418">Kinase</keyword>
<keyword evidence="5" id="KW-0784">Thiamine biosynthesis</keyword>
<protein>
    <submittedName>
        <fullName evidence="8">Bifunctional hydroxymethylpyrimidine kinase/phosphomethylpyrimidine kinase</fullName>
        <ecNumber evidence="8">2.7.1.49</ecNumber>
        <ecNumber evidence="8">2.7.4.7</ecNumber>
    </submittedName>
</protein>
<comment type="function">
    <text evidence="3">Catalyzes the phosphorylation of hydroxymethylpyrimidine phosphate (HMP-P) to HMP-PP, and of HMP to HMP-P.</text>
</comment>
<evidence type="ECO:0000256" key="1">
    <source>
        <dbReference type="ARBA" id="ARBA00000151"/>
    </source>
</evidence>
<dbReference type="EC" id="2.7.1.49" evidence="8"/>
<reference evidence="8 9" key="1">
    <citation type="submission" date="2024-01" db="EMBL/GenBank/DDBJ databases">
        <title>Genome insights into Plantactinospora sonchi sp. nov.</title>
        <authorList>
            <person name="Wang L."/>
        </authorList>
    </citation>
    <scope>NUCLEOTIDE SEQUENCE [LARGE SCALE GENOMIC DNA]</scope>
    <source>
        <strain evidence="8 9">NEAU-QY2</strain>
    </source>
</reference>
<evidence type="ECO:0000313" key="8">
    <source>
        <dbReference type="EMBL" id="MEE6260410.1"/>
    </source>
</evidence>
<comment type="caution">
    <text evidence="8">The sequence shown here is derived from an EMBL/GenBank/DDBJ whole genome shotgun (WGS) entry which is preliminary data.</text>
</comment>
<accession>A0ABU7RV87</accession>
<feature type="region of interest" description="Disordered" evidence="6">
    <location>
        <begin position="257"/>
        <end position="285"/>
    </location>
</feature>
<name>A0ABU7RV87_9ACTN</name>
<dbReference type="EMBL" id="JAZGQK010000015">
    <property type="protein sequence ID" value="MEE6260410.1"/>
    <property type="molecule type" value="Genomic_DNA"/>
</dbReference>
<evidence type="ECO:0000256" key="3">
    <source>
        <dbReference type="ARBA" id="ARBA00003848"/>
    </source>
</evidence>
<evidence type="ECO:0000256" key="6">
    <source>
        <dbReference type="SAM" id="MobiDB-lite"/>
    </source>
</evidence>
<gene>
    <name evidence="8" type="primary">thiD</name>
    <name evidence="8" type="ORF">V1633_18155</name>
</gene>
<dbReference type="InterPro" id="IPR029056">
    <property type="entry name" value="Ribokinase-like"/>
</dbReference>
<sequence>MTPPVALTVAGSDSGAGAGIQADLKVFAALRVYGTSVLTAITAQNTRAVRAVSPVSAEMVTEQLTAVVEDLPPLAVKTGMLGGSAVAEAVAQAARDGLLPNLVVDPVLVSTSGHRLGAADAVARLLPYALVATPNRAEASALLGWPVRTPDEMAEAARQLADRGTRYVVVTGGDADAAGTGSEPENAVDALWTGTGVRLLRGPWVPTRNTHGTGCSFSAAIAARLALGDEVPEAVTFAKEYVNRALRGSRRWELGGGHGPLDHHGWSGGDETVDLTGPSGERWGV</sequence>